<evidence type="ECO:0000256" key="1">
    <source>
        <dbReference type="ARBA" id="ARBA00006611"/>
    </source>
</evidence>
<dbReference type="EMBL" id="DTHB01000027">
    <property type="protein sequence ID" value="HGB14305.1"/>
    <property type="molecule type" value="Genomic_DNA"/>
</dbReference>
<evidence type="ECO:0000313" key="3">
    <source>
        <dbReference type="EMBL" id="HGB14305.1"/>
    </source>
</evidence>
<name>A0A7C3SJX4_9BACT</name>
<protein>
    <submittedName>
        <fullName evidence="3">CpaF family protein</fullName>
    </submittedName>
</protein>
<gene>
    <name evidence="3" type="ORF">ENV62_03575</name>
</gene>
<reference evidence="3" key="1">
    <citation type="journal article" date="2020" name="mSystems">
        <title>Genome- and Community-Level Interaction Insights into Carbon Utilization and Element Cycling Functions of Hydrothermarchaeota in Hydrothermal Sediment.</title>
        <authorList>
            <person name="Zhou Z."/>
            <person name="Liu Y."/>
            <person name="Xu W."/>
            <person name="Pan J."/>
            <person name="Luo Z.H."/>
            <person name="Li M."/>
        </authorList>
    </citation>
    <scope>NUCLEOTIDE SEQUENCE [LARGE SCALE GENOMIC DNA]</scope>
    <source>
        <strain evidence="3">SpSt-776</strain>
    </source>
</reference>
<dbReference type="PANTHER" id="PTHR30486">
    <property type="entry name" value="TWITCHING MOTILITY PROTEIN PILT"/>
    <property type="match status" value="1"/>
</dbReference>
<dbReference type="AlphaFoldDB" id="A0A7C3SJX4"/>
<dbReference type="Pfam" id="PF00437">
    <property type="entry name" value="T2SSE"/>
    <property type="match status" value="1"/>
</dbReference>
<dbReference type="InterPro" id="IPR027417">
    <property type="entry name" value="P-loop_NTPase"/>
</dbReference>
<accession>A0A7C3SJX4</accession>
<dbReference type="SUPFAM" id="SSF52540">
    <property type="entry name" value="P-loop containing nucleoside triphosphate hydrolases"/>
    <property type="match status" value="1"/>
</dbReference>
<dbReference type="Gene3D" id="3.40.50.300">
    <property type="entry name" value="P-loop containing nucleotide triphosphate hydrolases"/>
    <property type="match status" value="1"/>
</dbReference>
<dbReference type="CDD" id="cd01130">
    <property type="entry name" value="VirB11-like_ATPase"/>
    <property type="match status" value="1"/>
</dbReference>
<organism evidence="3">
    <name type="scientific">Desulfobacca acetoxidans</name>
    <dbReference type="NCBI Taxonomy" id="60893"/>
    <lineage>
        <taxon>Bacteria</taxon>
        <taxon>Pseudomonadati</taxon>
        <taxon>Thermodesulfobacteriota</taxon>
        <taxon>Desulfobaccia</taxon>
        <taxon>Desulfobaccales</taxon>
        <taxon>Desulfobaccaceae</taxon>
        <taxon>Desulfobacca</taxon>
    </lineage>
</organism>
<dbReference type="GO" id="GO:0016887">
    <property type="term" value="F:ATP hydrolysis activity"/>
    <property type="evidence" value="ECO:0007669"/>
    <property type="project" value="InterPro"/>
</dbReference>
<proteinExistence type="inferred from homology"/>
<dbReference type="PANTHER" id="PTHR30486:SF15">
    <property type="entry name" value="TYPE II_IV SECRETION SYSTEM ATPASE"/>
    <property type="match status" value="1"/>
</dbReference>
<sequence>MSIMARIRERQTVDRGTALPSRTQDQKKENAFNELKAKIHFRLLNLLDLARLAEAEEAVLQEDLRRGIEIILAEEGLALTLPEKERLCKEIRDEILGYGPLETLLHDHDIGDILVNGYDRVYVERRGKLERSPVRFTDNAHLLKIIEKIATGVGRRIDESCPMVDARLPDGSRVNAIIPPLALDGPSLSIRKFAKDPIRVQHLIEFGSLTPEIAQVLEAMVQARLNILISGGTGTGKTTILNVLSSFIPNDERIITIEDSAELQLQQEHVVRLETRPPNLEGMGEITQRDLVRNALRMRPDRIILGEVRQGEALDMLQAMNTGHDGSLATIHANSPRDALTRLETMVSMAGLNIPDKAIRHQIASAIDAVVQLARLSDGSRKLMGLHEIVGMEGDMITMQEIFSFRMMGLTEDRRVRGKFVTTGIRPKFMTRLEAMGIHLPPHIFKETV</sequence>
<dbReference type="Gene3D" id="3.30.450.380">
    <property type="match status" value="1"/>
</dbReference>
<evidence type="ECO:0000259" key="2">
    <source>
        <dbReference type="Pfam" id="PF00437"/>
    </source>
</evidence>
<feature type="domain" description="Bacterial type II secretion system protein E" evidence="2">
    <location>
        <begin position="98"/>
        <end position="382"/>
    </location>
</feature>
<comment type="similarity">
    <text evidence="1">Belongs to the GSP E family.</text>
</comment>
<dbReference type="InterPro" id="IPR050921">
    <property type="entry name" value="T4SS_GSP_E_ATPase"/>
</dbReference>
<comment type="caution">
    <text evidence="3">The sequence shown here is derived from an EMBL/GenBank/DDBJ whole genome shotgun (WGS) entry which is preliminary data.</text>
</comment>
<dbReference type="InterPro" id="IPR001482">
    <property type="entry name" value="T2SS/T4SS_dom"/>
</dbReference>